<evidence type="ECO:0000256" key="1">
    <source>
        <dbReference type="ARBA" id="ARBA00004196"/>
    </source>
</evidence>
<dbReference type="GO" id="GO:0030313">
    <property type="term" value="C:cell envelope"/>
    <property type="evidence" value="ECO:0007669"/>
    <property type="project" value="UniProtKB-SubCell"/>
</dbReference>
<evidence type="ECO:0000313" key="8">
    <source>
        <dbReference type="Proteomes" id="UP000182635"/>
    </source>
</evidence>
<evidence type="ECO:0000313" key="7">
    <source>
        <dbReference type="EMBL" id="SFG42300.1"/>
    </source>
</evidence>
<name>A0A1I2RPB9_9LACO</name>
<proteinExistence type="predicted"/>
<dbReference type="AlphaFoldDB" id="A0A1I2RPB9"/>
<evidence type="ECO:0000256" key="6">
    <source>
        <dbReference type="SAM" id="SignalP"/>
    </source>
</evidence>
<evidence type="ECO:0000256" key="5">
    <source>
        <dbReference type="SAM" id="Coils"/>
    </source>
</evidence>
<dbReference type="Gene3D" id="3.40.50.1980">
    <property type="entry name" value="Nitrogenase molybdenum iron protein domain"/>
    <property type="match status" value="2"/>
</dbReference>
<dbReference type="GO" id="GO:0030001">
    <property type="term" value="P:metal ion transport"/>
    <property type="evidence" value="ECO:0007669"/>
    <property type="project" value="InterPro"/>
</dbReference>
<dbReference type="Pfam" id="PF01297">
    <property type="entry name" value="ZnuA"/>
    <property type="match status" value="1"/>
</dbReference>
<reference evidence="8" key="1">
    <citation type="submission" date="2016-10" db="EMBL/GenBank/DDBJ databases">
        <authorList>
            <person name="Varghese N."/>
            <person name="Submissions S."/>
        </authorList>
    </citation>
    <scope>NUCLEOTIDE SEQUENCE [LARGE SCALE GENOMIC DNA]</scope>
    <source>
        <strain evidence="8">DSM 20403</strain>
    </source>
</reference>
<organism evidence="7 8">
    <name type="scientific">Ligilactobacillus ruminis DSM 20403 = NBRC 102161</name>
    <dbReference type="NCBI Taxonomy" id="1423798"/>
    <lineage>
        <taxon>Bacteria</taxon>
        <taxon>Bacillati</taxon>
        <taxon>Bacillota</taxon>
        <taxon>Bacilli</taxon>
        <taxon>Lactobacillales</taxon>
        <taxon>Lactobacillaceae</taxon>
        <taxon>Ligilactobacillus</taxon>
    </lineage>
</organism>
<keyword evidence="3" id="KW-0479">Metal-binding</keyword>
<evidence type="ECO:0000256" key="2">
    <source>
        <dbReference type="ARBA" id="ARBA00022448"/>
    </source>
</evidence>
<evidence type="ECO:0000256" key="3">
    <source>
        <dbReference type="ARBA" id="ARBA00022723"/>
    </source>
</evidence>
<feature type="signal peptide" evidence="6">
    <location>
        <begin position="1"/>
        <end position="25"/>
    </location>
</feature>
<evidence type="ECO:0000256" key="4">
    <source>
        <dbReference type="ARBA" id="ARBA00022729"/>
    </source>
</evidence>
<dbReference type="InterPro" id="IPR006127">
    <property type="entry name" value="ZnuA-like"/>
</dbReference>
<comment type="subcellular location">
    <subcellularLocation>
        <location evidence="1">Cell envelope</location>
    </subcellularLocation>
</comment>
<dbReference type="GO" id="GO:0046872">
    <property type="term" value="F:metal ion binding"/>
    <property type="evidence" value="ECO:0007669"/>
    <property type="project" value="UniProtKB-KW"/>
</dbReference>
<feature type="coiled-coil region" evidence="5">
    <location>
        <begin position="151"/>
        <end position="178"/>
    </location>
</feature>
<gene>
    <name evidence="7" type="ORF">SAMN02910432_01305</name>
</gene>
<feature type="chain" id="PRO_5039398181" evidence="6">
    <location>
        <begin position="26"/>
        <end position="291"/>
    </location>
</feature>
<dbReference type="RefSeq" id="WP_046922028.1">
    <property type="nucleotide sequence ID" value="NZ_AYYL01000012.1"/>
</dbReference>
<keyword evidence="5" id="KW-0175">Coiled coil</keyword>
<dbReference type="PANTHER" id="PTHR42953:SF1">
    <property type="entry name" value="METAL-BINDING PROTEIN HI_0362-RELATED"/>
    <property type="match status" value="1"/>
</dbReference>
<keyword evidence="2" id="KW-0813">Transport</keyword>
<accession>A0A1I2RPB9</accession>
<dbReference type="PANTHER" id="PTHR42953">
    <property type="entry name" value="HIGH-AFFINITY ZINC UPTAKE SYSTEM PROTEIN ZNUA-RELATED"/>
    <property type="match status" value="1"/>
</dbReference>
<dbReference type="Proteomes" id="UP000182635">
    <property type="component" value="Unassembled WGS sequence"/>
</dbReference>
<keyword evidence="4 6" id="KW-0732">Signal</keyword>
<protein>
    <submittedName>
        <fullName evidence="7">Zinc/manganese transport system substrate-binding protein</fullName>
    </submittedName>
</protein>
<dbReference type="EMBL" id="FOPI01000019">
    <property type="protein sequence ID" value="SFG42300.1"/>
    <property type="molecule type" value="Genomic_DNA"/>
</dbReference>
<dbReference type="OrthoDB" id="9810636at2"/>
<dbReference type="PROSITE" id="PS51257">
    <property type="entry name" value="PROKAR_LIPOPROTEIN"/>
    <property type="match status" value="1"/>
</dbReference>
<sequence>MNKRTHLLSLCLLTICTLLILGGCANQSKKSSSDKLNVVSTLDFYGETAKAVLGKNGTVTSLIDNPNIDPHDFESTTKTAKQTANADVIIRNGAGYDDWIKKLSDKKSLSAARLMNVKDGQNEHLWYNPETMSRLADELVNVFSKKMPSKKAEFKQNAAAYKKKVARLNSELEKIRAERIEKPVAVSEPVFDYSLEKMGYKVANAHFAKAVEEESDPSYTDIKNLQNRIKRKEIAFFVYNVQSDGTTVKNIVNLCRKHDIPVVKVTETLPEGKNYFNWLQSEYRQIAEIEK</sequence>
<dbReference type="InterPro" id="IPR050492">
    <property type="entry name" value="Bact_metal-bind_prot9"/>
</dbReference>
<dbReference type="SUPFAM" id="SSF53807">
    <property type="entry name" value="Helical backbone' metal receptor"/>
    <property type="match status" value="1"/>
</dbReference>